<dbReference type="InterPro" id="IPR003660">
    <property type="entry name" value="HAMP_dom"/>
</dbReference>
<keyword evidence="1" id="KW-0812">Transmembrane</keyword>
<dbReference type="RefSeq" id="WP_146870093.1">
    <property type="nucleotide sequence ID" value="NZ_VJWE01000011.1"/>
</dbReference>
<feature type="domain" description="HAMP" evidence="3">
    <location>
        <begin position="305"/>
        <end position="350"/>
    </location>
</feature>
<feature type="domain" description="EAL" evidence="2">
    <location>
        <begin position="535"/>
        <end position="789"/>
    </location>
</feature>
<gene>
    <name evidence="5" type="ORF">ATF69_1037</name>
</gene>
<dbReference type="Pfam" id="PF00672">
    <property type="entry name" value="HAMP"/>
    <property type="match status" value="1"/>
</dbReference>
<organism evidence="5 6">
    <name type="scientific">Acidovorax delafieldii</name>
    <name type="common">Pseudomonas delafieldii</name>
    <dbReference type="NCBI Taxonomy" id="47920"/>
    <lineage>
        <taxon>Bacteria</taxon>
        <taxon>Pseudomonadati</taxon>
        <taxon>Pseudomonadota</taxon>
        <taxon>Betaproteobacteria</taxon>
        <taxon>Burkholderiales</taxon>
        <taxon>Comamonadaceae</taxon>
        <taxon>Acidovorax</taxon>
    </lineage>
</organism>
<dbReference type="SMART" id="SM00052">
    <property type="entry name" value="EAL"/>
    <property type="match status" value="1"/>
</dbReference>
<comment type="caution">
    <text evidence="5">The sequence shown here is derived from an EMBL/GenBank/DDBJ whole genome shotgun (WGS) entry which is preliminary data.</text>
</comment>
<keyword evidence="1" id="KW-0472">Membrane</keyword>
<accession>A0A561XST3</accession>
<dbReference type="Proteomes" id="UP000321485">
    <property type="component" value="Unassembled WGS sequence"/>
</dbReference>
<dbReference type="SMART" id="SM00267">
    <property type="entry name" value="GGDEF"/>
    <property type="match status" value="1"/>
</dbReference>
<dbReference type="InterPro" id="IPR043128">
    <property type="entry name" value="Rev_trsase/Diguanyl_cyclase"/>
</dbReference>
<dbReference type="InterPro" id="IPR052155">
    <property type="entry name" value="Biofilm_reg_signaling"/>
</dbReference>
<dbReference type="InterPro" id="IPR001633">
    <property type="entry name" value="EAL_dom"/>
</dbReference>
<dbReference type="Pfam" id="PF00990">
    <property type="entry name" value="GGDEF"/>
    <property type="match status" value="1"/>
</dbReference>
<dbReference type="SUPFAM" id="SSF141868">
    <property type="entry name" value="EAL domain-like"/>
    <property type="match status" value="1"/>
</dbReference>
<evidence type="ECO:0000259" key="3">
    <source>
        <dbReference type="PROSITE" id="PS50885"/>
    </source>
</evidence>
<evidence type="ECO:0000313" key="5">
    <source>
        <dbReference type="EMBL" id="TWG39169.1"/>
    </source>
</evidence>
<dbReference type="PROSITE" id="PS50883">
    <property type="entry name" value="EAL"/>
    <property type="match status" value="1"/>
</dbReference>
<dbReference type="Gene3D" id="3.30.450.20">
    <property type="entry name" value="PAS domain"/>
    <property type="match status" value="1"/>
</dbReference>
<dbReference type="CDD" id="cd01949">
    <property type="entry name" value="GGDEF"/>
    <property type="match status" value="1"/>
</dbReference>
<reference evidence="5 6" key="1">
    <citation type="journal article" date="2015" name="Stand. Genomic Sci.">
        <title>Genomic Encyclopedia of Bacterial and Archaeal Type Strains, Phase III: the genomes of soil and plant-associated and newly described type strains.</title>
        <authorList>
            <person name="Whitman W.B."/>
            <person name="Woyke T."/>
            <person name="Klenk H.P."/>
            <person name="Zhou Y."/>
            <person name="Lilburn T.G."/>
            <person name="Beck B.J."/>
            <person name="De Vos P."/>
            <person name="Vandamme P."/>
            <person name="Eisen J.A."/>
            <person name="Garrity G."/>
            <person name="Hugenholtz P."/>
            <person name="Kyrpides N.C."/>
        </authorList>
    </citation>
    <scope>NUCLEOTIDE SEQUENCE [LARGE SCALE GENOMIC DNA]</scope>
    <source>
        <strain evidence="5 6">DSM 64</strain>
    </source>
</reference>
<dbReference type="CDD" id="cd01948">
    <property type="entry name" value="EAL"/>
    <property type="match status" value="1"/>
</dbReference>
<dbReference type="PANTHER" id="PTHR44757">
    <property type="entry name" value="DIGUANYLATE CYCLASE DGCP"/>
    <property type="match status" value="1"/>
</dbReference>
<evidence type="ECO:0000259" key="2">
    <source>
        <dbReference type="PROSITE" id="PS50883"/>
    </source>
</evidence>
<evidence type="ECO:0000313" key="6">
    <source>
        <dbReference type="Proteomes" id="UP000321485"/>
    </source>
</evidence>
<proteinExistence type="predicted"/>
<dbReference type="GO" id="GO:0016020">
    <property type="term" value="C:membrane"/>
    <property type="evidence" value="ECO:0007669"/>
    <property type="project" value="InterPro"/>
</dbReference>
<dbReference type="SUPFAM" id="SSF55073">
    <property type="entry name" value="Nucleotide cyclase"/>
    <property type="match status" value="1"/>
</dbReference>
<dbReference type="Gene3D" id="3.20.20.450">
    <property type="entry name" value="EAL domain"/>
    <property type="match status" value="1"/>
</dbReference>
<dbReference type="CDD" id="cd06225">
    <property type="entry name" value="HAMP"/>
    <property type="match status" value="1"/>
</dbReference>
<dbReference type="InterPro" id="IPR035919">
    <property type="entry name" value="EAL_sf"/>
</dbReference>
<dbReference type="EMBL" id="VJWE01000011">
    <property type="protein sequence ID" value="TWG39169.1"/>
    <property type="molecule type" value="Genomic_DNA"/>
</dbReference>
<sequence length="803" mass="87691">MSLSARILWLVLAASLLPVPALVWLLLEFRVATTGQARDRLVARAGIIASDLDDKIAGTGQLLFGLGRVPLLAAGDKAACSDFLADVLKEHPQYTGILTIQPDGSLFCDSLRSGRTLDLRDRSYFQRALTASGPVLEAVIGRLTGKGVLQVAYPVRDAGGALRFILLASLDMQDYGQATVHAQRYERMHLQVWNADGSVVMDFRRPEVAPLTLGDAERTFMLQAVEGHAVMEGADGVRRVWVRAQLPRAQGSDLRLALAVPEDDLRGPVERQFRRALLGVLALAVIVFVAAFLLVEFAVRRHAMRAIRAIGRMDAGNYAEPIGTPYPPGELGQVARALDRMAESLLRQQQSIALHTETLERQARRDPLTDLANRYSLTERLDAALDRAREQGHCVAVLAMDLDRFKGVNDSLGHARGDALLKEVAVRLQGCVRPGDVVARPGGDEFVVVLPDLPDPAVVEPMARRIVRALTLPVETGTSSWLLGTSLGIAVFPQDGDSGDLLLRNADVAMYDAKDLGGNRLAFFSPHMTEVLTERLRVEAGLRHAIEHDGLRLHYQPIMDARTGRVSSVEALVRWADPERGLVSPLQFIGIAEETGLIVPLGEWVLNEACAQARRWLDAGWGEIPVAVNLSARQFQEPELDQVVARALQSTGCPPRLLQLEITESSIMEPVEEALQTMQRLTALGVQLAIDDFGTGYSSLSQLKRFPVRKLKIDRSFVNDLGSNDRGEMLVDAIVALAQKLGLRTVAEGVETDHQAQWLARLGCDELQGYLFSQPCAPQDLENWWQGRMAGPPAGLTPGSAAP</sequence>
<dbReference type="InterPro" id="IPR029787">
    <property type="entry name" value="Nucleotide_cyclase"/>
</dbReference>
<dbReference type="InterPro" id="IPR000160">
    <property type="entry name" value="GGDEF_dom"/>
</dbReference>
<dbReference type="AlphaFoldDB" id="A0A561XST3"/>
<dbReference type="GeneID" id="51110107"/>
<feature type="domain" description="GGDEF" evidence="4">
    <location>
        <begin position="393"/>
        <end position="526"/>
    </location>
</feature>
<evidence type="ECO:0000259" key="4">
    <source>
        <dbReference type="PROSITE" id="PS50887"/>
    </source>
</evidence>
<dbReference type="PROSITE" id="PS50887">
    <property type="entry name" value="GGDEF"/>
    <property type="match status" value="1"/>
</dbReference>
<dbReference type="CDD" id="cd12914">
    <property type="entry name" value="PDC1_DGC_like"/>
    <property type="match status" value="1"/>
</dbReference>
<dbReference type="Pfam" id="PF00563">
    <property type="entry name" value="EAL"/>
    <property type="match status" value="1"/>
</dbReference>
<dbReference type="Gene3D" id="3.30.70.270">
    <property type="match status" value="1"/>
</dbReference>
<dbReference type="FunFam" id="3.20.20.450:FF:000001">
    <property type="entry name" value="Cyclic di-GMP phosphodiesterase yahA"/>
    <property type="match status" value="1"/>
</dbReference>
<evidence type="ECO:0000256" key="1">
    <source>
        <dbReference type="SAM" id="Phobius"/>
    </source>
</evidence>
<dbReference type="GO" id="GO:0007165">
    <property type="term" value="P:signal transduction"/>
    <property type="evidence" value="ECO:0007669"/>
    <property type="project" value="InterPro"/>
</dbReference>
<dbReference type="NCBIfam" id="TIGR00254">
    <property type="entry name" value="GGDEF"/>
    <property type="match status" value="1"/>
</dbReference>
<dbReference type="PANTHER" id="PTHR44757:SF2">
    <property type="entry name" value="BIOFILM ARCHITECTURE MAINTENANCE PROTEIN MBAA"/>
    <property type="match status" value="1"/>
</dbReference>
<dbReference type="PROSITE" id="PS50885">
    <property type="entry name" value="HAMP"/>
    <property type="match status" value="1"/>
</dbReference>
<name>A0A561XST3_ACIDE</name>
<keyword evidence="1" id="KW-1133">Transmembrane helix</keyword>
<protein>
    <submittedName>
        <fullName evidence="5">Diguanylate cyclase (GGDEF)-like protein</fullName>
    </submittedName>
</protein>
<feature type="transmembrane region" description="Helical" evidence="1">
    <location>
        <begin position="276"/>
        <end position="299"/>
    </location>
</feature>
<dbReference type="Gene3D" id="6.10.340.10">
    <property type="match status" value="1"/>
</dbReference>